<accession>A0A822ZDH5</accession>
<proteinExistence type="predicted"/>
<gene>
    <name evidence="1" type="ORF">HUJ06_001402</name>
</gene>
<organism evidence="1 2">
    <name type="scientific">Nelumbo nucifera</name>
    <name type="common">Sacred lotus</name>
    <dbReference type="NCBI Taxonomy" id="4432"/>
    <lineage>
        <taxon>Eukaryota</taxon>
        <taxon>Viridiplantae</taxon>
        <taxon>Streptophyta</taxon>
        <taxon>Embryophyta</taxon>
        <taxon>Tracheophyta</taxon>
        <taxon>Spermatophyta</taxon>
        <taxon>Magnoliopsida</taxon>
        <taxon>Proteales</taxon>
        <taxon>Nelumbonaceae</taxon>
        <taxon>Nelumbo</taxon>
    </lineage>
</organism>
<dbReference type="AlphaFoldDB" id="A0A822ZDH5"/>
<evidence type="ECO:0000313" key="1">
    <source>
        <dbReference type="EMBL" id="DAD43172.1"/>
    </source>
</evidence>
<sequence length="96" mass="10976">MGIIPLSTSCISQPTKHQLNLMTNMNLALAGIPYVAELTPKYKNPVQSEICSISSKRTNGRSNLEFFSFSYFLSNNNFREKHSKPWKFHCKSFTQV</sequence>
<name>A0A822ZDH5_NELNU</name>
<keyword evidence="2" id="KW-1185">Reference proteome</keyword>
<dbReference type="EMBL" id="DUZY01000006">
    <property type="protein sequence ID" value="DAD43172.1"/>
    <property type="molecule type" value="Genomic_DNA"/>
</dbReference>
<protein>
    <submittedName>
        <fullName evidence="1">Uncharacterized protein</fullName>
    </submittedName>
</protein>
<evidence type="ECO:0000313" key="2">
    <source>
        <dbReference type="Proteomes" id="UP000607653"/>
    </source>
</evidence>
<dbReference type="Proteomes" id="UP000607653">
    <property type="component" value="Unassembled WGS sequence"/>
</dbReference>
<comment type="caution">
    <text evidence="1">The sequence shown here is derived from an EMBL/GenBank/DDBJ whole genome shotgun (WGS) entry which is preliminary data.</text>
</comment>
<reference evidence="1 2" key="1">
    <citation type="journal article" date="2020" name="Mol. Biol. Evol.">
        <title>Distinct Expression and Methylation Patterns for Genes with Different Fates following a Single Whole-Genome Duplication in Flowering Plants.</title>
        <authorList>
            <person name="Shi T."/>
            <person name="Rahmani R.S."/>
            <person name="Gugger P.F."/>
            <person name="Wang M."/>
            <person name="Li H."/>
            <person name="Zhang Y."/>
            <person name="Li Z."/>
            <person name="Wang Q."/>
            <person name="Van de Peer Y."/>
            <person name="Marchal K."/>
            <person name="Chen J."/>
        </authorList>
    </citation>
    <scope>NUCLEOTIDE SEQUENCE [LARGE SCALE GENOMIC DNA]</scope>
    <source>
        <tissue evidence="1">Leaf</tissue>
    </source>
</reference>